<dbReference type="Proteomes" id="UP000789702">
    <property type="component" value="Unassembled WGS sequence"/>
</dbReference>
<accession>A0ACA9L558</accession>
<sequence>MSSNYLCVKIAEYLSGLKTEHIMVATLIYQEFEKNSWICKNELRGIVNRAVNLVKRSTTIDFEHSERLIQIISQEDNKFYELIYVEYSQIVHTKQKKDDVKVKLWCEANDEMFWAHKSHRLEK</sequence>
<name>A0ACA9L558_9GLOM</name>
<evidence type="ECO:0000313" key="1">
    <source>
        <dbReference type="EMBL" id="CAG8505844.1"/>
    </source>
</evidence>
<comment type="caution">
    <text evidence="1">The sequence shown here is derived from an EMBL/GenBank/DDBJ whole genome shotgun (WGS) entry which is preliminary data.</text>
</comment>
<gene>
    <name evidence="1" type="ORF">DHETER_LOCUS3223</name>
</gene>
<proteinExistence type="predicted"/>
<keyword evidence="2" id="KW-1185">Reference proteome</keyword>
<organism evidence="1 2">
    <name type="scientific">Dentiscutata heterogama</name>
    <dbReference type="NCBI Taxonomy" id="1316150"/>
    <lineage>
        <taxon>Eukaryota</taxon>
        <taxon>Fungi</taxon>
        <taxon>Fungi incertae sedis</taxon>
        <taxon>Mucoromycota</taxon>
        <taxon>Glomeromycotina</taxon>
        <taxon>Glomeromycetes</taxon>
        <taxon>Diversisporales</taxon>
        <taxon>Gigasporaceae</taxon>
        <taxon>Dentiscutata</taxon>
    </lineage>
</organism>
<evidence type="ECO:0000313" key="2">
    <source>
        <dbReference type="Proteomes" id="UP000789702"/>
    </source>
</evidence>
<dbReference type="EMBL" id="CAJVPU010002692">
    <property type="protein sequence ID" value="CAG8505844.1"/>
    <property type="molecule type" value="Genomic_DNA"/>
</dbReference>
<protein>
    <submittedName>
        <fullName evidence="1">15971_t:CDS:1</fullName>
    </submittedName>
</protein>
<reference evidence="1" key="1">
    <citation type="submission" date="2021-06" db="EMBL/GenBank/DDBJ databases">
        <authorList>
            <person name="Kallberg Y."/>
            <person name="Tangrot J."/>
            <person name="Rosling A."/>
        </authorList>
    </citation>
    <scope>NUCLEOTIDE SEQUENCE</scope>
    <source>
        <strain evidence="1">IL203A</strain>
    </source>
</reference>